<dbReference type="OrthoDB" id="5515589at2"/>
<dbReference type="InterPro" id="IPR042236">
    <property type="entry name" value="PI3K_accessory_sf"/>
</dbReference>
<feature type="domain" description="DUF2019" evidence="1">
    <location>
        <begin position="13"/>
        <end position="113"/>
    </location>
</feature>
<dbReference type="Pfam" id="PF09450">
    <property type="entry name" value="DUF2019"/>
    <property type="match status" value="1"/>
</dbReference>
<accession>A0A3A8JE34</accession>
<sequence>MKLTSMRRALPSELEAAYAEAAVRQGRASLEGDFRTANAQQKTLVAVWGELRTRGEEGQASLLRLLDHQEQDVRVWAASHALSFAPARAEEVLERACHASPSPSRLNAEMTLREWRAGRLPED</sequence>
<dbReference type="InterPro" id="IPR018568">
    <property type="entry name" value="DUF2019"/>
</dbReference>
<dbReference type="AlphaFoldDB" id="A0A3A8JE34"/>
<dbReference type="Proteomes" id="UP000268094">
    <property type="component" value="Unassembled WGS sequence"/>
</dbReference>
<keyword evidence="3" id="KW-1185">Reference proteome</keyword>
<comment type="caution">
    <text evidence="2">The sequence shown here is derived from an EMBL/GenBank/DDBJ whole genome shotgun (WGS) entry which is preliminary data.</text>
</comment>
<evidence type="ECO:0000313" key="2">
    <source>
        <dbReference type="EMBL" id="RKG93278.1"/>
    </source>
</evidence>
<dbReference type="SUPFAM" id="SSF48371">
    <property type="entry name" value="ARM repeat"/>
    <property type="match status" value="1"/>
</dbReference>
<evidence type="ECO:0000313" key="3">
    <source>
        <dbReference type="Proteomes" id="UP000268094"/>
    </source>
</evidence>
<proteinExistence type="predicted"/>
<gene>
    <name evidence="2" type="ORF">D7V88_03310</name>
</gene>
<reference evidence="3" key="1">
    <citation type="submission" date="2018-09" db="EMBL/GenBank/DDBJ databases">
        <authorList>
            <person name="Livingstone P.G."/>
            <person name="Whitworth D.E."/>
        </authorList>
    </citation>
    <scope>NUCLEOTIDE SEQUENCE [LARGE SCALE GENOMIC DNA]</scope>
    <source>
        <strain evidence="3">CA054A</strain>
    </source>
</reference>
<dbReference type="EMBL" id="RAVZ01000011">
    <property type="protein sequence ID" value="RKG93278.1"/>
    <property type="molecule type" value="Genomic_DNA"/>
</dbReference>
<evidence type="ECO:0000259" key="1">
    <source>
        <dbReference type="Pfam" id="PF09450"/>
    </source>
</evidence>
<organism evidence="2 3">
    <name type="scientific">Corallococcus terminator</name>
    <dbReference type="NCBI Taxonomy" id="2316733"/>
    <lineage>
        <taxon>Bacteria</taxon>
        <taxon>Pseudomonadati</taxon>
        <taxon>Myxococcota</taxon>
        <taxon>Myxococcia</taxon>
        <taxon>Myxococcales</taxon>
        <taxon>Cystobacterineae</taxon>
        <taxon>Myxococcaceae</taxon>
        <taxon>Corallococcus</taxon>
    </lineage>
</organism>
<dbReference type="InterPro" id="IPR016024">
    <property type="entry name" value="ARM-type_fold"/>
</dbReference>
<name>A0A3A8JE34_9BACT</name>
<protein>
    <submittedName>
        <fullName evidence="2">DUF2019 domain-containing protein</fullName>
    </submittedName>
</protein>
<dbReference type="Gene3D" id="1.25.40.70">
    <property type="entry name" value="Phosphatidylinositol 3-kinase, accessory domain (PIK)"/>
    <property type="match status" value="1"/>
</dbReference>